<evidence type="ECO:0008006" key="3">
    <source>
        <dbReference type="Google" id="ProtNLM"/>
    </source>
</evidence>
<dbReference type="AlphaFoldDB" id="A0A9X3BA44"/>
<evidence type="ECO:0000313" key="2">
    <source>
        <dbReference type="Proteomes" id="UP001155483"/>
    </source>
</evidence>
<reference evidence="1" key="2">
    <citation type="submission" date="2023-04" db="EMBL/GenBank/DDBJ databases">
        <title>Paracnuella aquatica gen. nov., sp. nov., a member of the family Chitinophagaceae isolated from a hot spring.</title>
        <authorList>
            <person name="Wang C."/>
        </authorList>
    </citation>
    <scope>NUCLEOTIDE SEQUENCE</scope>
    <source>
        <strain evidence="1">LB-8</strain>
    </source>
</reference>
<name>A0A9X3BA44_9BACT</name>
<dbReference type="EMBL" id="JAOTIF010000068">
    <property type="protein sequence ID" value="MCU7552950.1"/>
    <property type="molecule type" value="Genomic_DNA"/>
</dbReference>
<reference evidence="1" key="1">
    <citation type="submission" date="2022-09" db="EMBL/GenBank/DDBJ databases">
        <authorList>
            <person name="Yuan C."/>
            <person name="Ke Z."/>
        </authorList>
    </citation>
    <scope>NUCLEOTIDE SEQUENCE</scope>
    <source>
        <strain evidence="1">LB-8</strain>
    </source>
</reference>
<comment type="caution">
    <text evidence="1">The sequence shown here is derived from an EMBL/GenBank/DDBJ whole genome shotgun (WGS) entry which is preliminary data.</text>
</comment>
<feature type="non-terminal residue" evidence="1">
    <location>
        <position position="1"/>
    </location>
</feature>
<keyword evidence="2" id="KW-1185">Reference proteome</keyword>
<dbReference type="Proteomes" id="UP001155483">
    <property type="component" value="Unassembled WGS sequence"/>
</dbReference>
<organism evidence="1 2">
    <name type="scientific">Paraflavisolibacter caeni</name>
    <dbReference type="NCBI Taxonomy" id="2982496"/>
    <lineage>
        <taxon>Bacteria</taxon>
        <taxon>Pseudomonadati</taxon>
        <taxon>Bacteroidota</taxon>
        <taxon>Chitinophagia</taxon>
        <taxon>Chitinophagales</taxon>
        <taxon>Chitinophagaceae</taxon>
        <taxon>Paraflavisolibacter</taxon>
    </lineage>
</organism>
<proteinExistence type="predicted"/>
<protein>
    <recommendedName>
        <fullName evidence="3">Glycosyltransferase 2-like domain-containing protein</fullName>
    </recommendedName>
</protein>
<dbReference type="RefSeq" id="WP_423803187.1">
    <property type="nucleotide sequence ID" value="NZ_JAOTIF010000068.1"/>
</dbReference>
<gene>
    <name evidence="1" type="ORF">OCK74_27805</name>
</gene>
<evidence type="ECO:0000313" key="1">
    <source>
        <dbReference type="EMBL" id="MCU7552950.1"/>
    </source>
</evidence>
<accession>A0A9X3BA44</accession>
<sequence length="154" mass="18507">YMFYKVLKAGYTICYQADAYVWHKHRSTMAALYKQIYDYSRGGVAYHLTTWLHDSDWRGLRRIAVEIPKVFCWHIKEKLRRRSNYPLFLIWLEFKGYLAGPWAYWCSHRRVKKLGKSNSYLPLNERHHLSTKLDVDSESYLTETLQIIPSEQPQ</sequence>